<dbReference type="Pfam" id="PF01195">
    <property type="entry name" value="Pept_tRNA_hydro"/>
    <property type="match status" value="1"/>
</dbReference>
<name>A0A0J9TNN8_PLAVI</name>
<keyword evidence="1" id="KW-0820">tRNA-binding</keyword>
<dbReference type="GO" id="GO:0004045">
    <property type="term" value="F:peptidyl-tRNA hydrolase activity"/>
    <property type="evidence" value="ECO:0007669"/>
    <property type="project" value="InterPro"/>
</dbReference>
<keyword evidence="3" id="KW-0694">RNA-binding</keyword>
<evidence type="ECO:0000256" key="1">
    <source>
        <dbReference type="ARBA" id="ARBA00022555"/>
    </source>
</evidence>
<dbReference type="GO" id="GO:0000049">
    <property type="term" value="F:tRNA binding"/>
    <property type="evidence" value="ECO:0007669"/>
    <property type="project" value="UniProtKB-KW"/>
</dbReference>
<keyword evidence="2" id="KW-0378">Hydrolase</keyword>
<sequence length="128" mass="14781">MNNSGKTLFKVLSALKIDISQALLVYDELDVVLGKVSLSKKEEKKVSHRGVQDVIVNFPRRKILKLKVGIRPFSAKKIEIRSFVMEDFSSEELEKVLEIKSTIFRIFQGFIDLSEKHMQNPLNYLKKI</sequence>
<dbReference type="InterPro" id="IPR001328">
    <property type="entry name" value="Pept_tRNA_hydro"/>
</dbReference>
<gene>
    <name evidence="4" type="ORF">PVNG_02475</name>
</gene>
<dbReference type="EMBL" id="KQ235637">
    <property type="protein sequence ID" value="KMZ96337.1"/>
    <property type="molecule type" value="Genomic_DNA"/>
</dbReference>
<protein>
    <submittedName>
        <fullName evidence="4">Uncharacterized protein</fullName>
    </submittedName>
</protein>
<dbReference type="PANTHER" id="PTHR17224:SF1">
    <property type="entry name" value="PEPTIDYL-TRNA HYDROLASE"/>
    <property type="match status" value="1"/>
</dbReference>
<dbReference type="InterPro" id="IPR036416">
    <property type="entry name" value="Pept_tRNA_hydro_sf"/>
</dbReference>
<dbReference type="PANTHER" id="PTHR17224">
    <property type="entry name" value="PEPTIDYL-TRNA HYDROLASE"/>
    <property type="match status" value="1"/>
</dbReference>
<evidence type="ECO:0000313" key="4">
    <source>
        <dbReference type="EMBL" id="KMZ96337.1"/>
    </source>
</evidence>
<dbReference type="Proteomes" id="UP000053239">
    <property type="component" value="Unassembled WGS sequence"/>
</dbReference>
<dbReference type="SUPFAM" id="SSF53178">
    <property type="entry name" value="Peptidyl-tRNA hydrolase-like"/>
    <property type="match status" value="1"/>
</dbReference>
<organism evidence="4 5">
    <name type="scientific">Plasmodium vivax North Korean</name>
    <dbReference type="NCBI Taxonomy" id="1035514"/>
    <lineage>
        <taxon>Eukaryota</taxon>
        <taxon>Sar</taxon>
        <taxon>Alveolata</taxon>
        <taxon>Apicomplexa</taxon>
        <taxon>Aconoidasida</taxon>
        <taxon>Haemosporida</taxon>
        <taxon>Plasmodiidae</taxon>
        <taxon>Plasmodium</taxon>
        <taxon>Plasmodium (Plasmodium)</taxon>
    </lineage>
</organism>
<dbReference type="Gene3D" id="3.40.50.1470">
    <property type="entry name" value="Peptidyl-tRNA hydrolase"/>
    <property type="match status" value="1"/>
</dbReference>
<evidence type="ECO:0000313" key="5">
    <source>
        <dbReference type="Proteomes" id="UP000053239"/>
    </source>
</evidence>
<dbReference type="AlphaFoldDB" id="A0A0J9TNN8"/>
<reference evidence="4 5" key="1">
    <citation type="submission" date="2011-09" db="EMBL/GenBank/DDBJ databases">
        <title>The Genome Sequence of Plasmodium vivax North Korean.</title>
        <authorList>
            <consortium name="The Broad Institute Genome Sequencing Platform"/>
            <consortium name="The Broad Institute Genome Sequencing Center for Infectious Disease"/>
            <person name="Neafsey D."/>
            <person name="Carlton J."/>
            <person name="Barnwell J."/>
            <person name="Collins W."/>
            <person name="Escalante A."/>
            <person name="Mullikin J."/>
            <person name="Saul A."/>
            <person name="Guigo R."/>
            <person name="Camara F."/>
            <person name="Young S.K."/>
            <person name="Zeng Q."/>
            <person name="Gargeya S."/>
            <person name="Fitzgerald M."/>
            <person name="Haas B."/>
            <person name="Abouelleil A."/>
            <person name="Alvarado L."/>
            <person name="Arachchi H.M."/>
            <person name="Berlin A."/>
            <person name="Brown A."/>
            <person name="Chapman S.B."/>
            <person name="Chen Z."/>
            <person name="Dunbar C."/>
            <person name="Freedman E."/>
            <person name="Gearin G."/>
            <person name="Gellesch M."/>
            <person name="Goldberg J."/>
            <person name="Griggs A."/>
            <person name="Gujja S."/>
            <person name="Heiman D."/>
            <person name="Howarth C."/>
            <person name="Larson L."/>
            <person name="Lui A."/>
            <person name="MacDonald P.J.P."/>
            <person name="Montmayeur A."/>
            <person name="Murphy C."/>
            <person name="Neiman D."/>
            <person name="Pearson M."/>
            <person name="Priest M."/>
            <person name="Roberts A."/>
            <person name="Saif S."/>
            <person name="Shea T."/>
            <person name="Shenoy N."/>
            <person name="Sisk P."/>
            <person name="Stolte C."/>
            <person name="Sykes S."/>
            <person name="Wortman J."/>
            <person name="Nusbaum C."/>
            <person name="Birren B."/>
        </authorList>
    </citation>
    <scope>NUCLEOTIDE SEQUENCE [LARGE SCALE GENOMIC DNA]</scope>
    <source>
        <strain evidence="4 5">North Korean</strain>
    </source>
</reference>
<proteinExistence type="predicted"/>
<evidence type="ECO:0000256" key="3">
    <source>
        <dbReference type="ARBA" id="ARBA00022884"/>
    </source>
</evidence>
<accession>A0A0J9TNN8</accession>
<evidence type="ECO:0000256" key="2">
    <source>
        <dbReference type="ARBA" id="ARBA00022801"/>
    </source>
</evidence>